<dbReference type="InterPro" id="IPR053714">
    <property type="entry name" value="Iso_Racemase_Enz_sf"/>
</dbReference>
<gene>
    <name evidence="1" type="ORF">RCA23_c26640</name>
</gene>
<dbReference type="KEGG" id="ptp:RCA23_c26640"/>
<evidence type="ECO:0000313" key="2">
    <source>
        <dbReference type="Proteomes" id="UP000028680"/>
    </source>
</evidence>
<keyword evidence="2" id="KW-1185">Reference proteome</keyword>
<accession>A0AAN0VJE6</accession>
<dbReference type="Pfam" id="PF17645">
    <property type="entry name" value="Amdase"/>
    <property type="match status" value="1"/>
</dbReference>
<dbReference type="Proteomes" id="UP000028680">
    <property type="component" value="Chromosome"/>
</dbReference>
<protein>
    <submittedName>
        <fullName evidence="1">Asp/Glu racemase</fullName>
        <ecNumber evidence="1">5.1.1.-</ecNumber>
    </submittedName>
</protein>
<keyword evidence="1" id="KW-0413">Isomerase</keyword>
<organism evidence="1 2">
    <name type="scientific">Planktomarina temperata RCA23</name>
    <dbReference type="NCBI Taxonomy" id="666509"/>
    <lineage>
        <taxon>Bacteria</taxon>
        <taxon>Pseudomonadati</taxon>
        <taxon>Pseudomonadota</taxon>
        <taxon>Alphaproteobacteria</taxon>
        <taxon>Rhodobacterales</taxon>
        <taxon>Paracoccaceae</taxon>
        <taxon>Planktomarina</taxon>
    </lineage>
</organism>
<dbReference type="EC" id="5.1.1.-" evidence="1"/>
<dbReference type="PANTHER" id="PTHR40267">
    <property type="entry name" value="BLR3294 PROTEIN"/>
    <property type="match status" value="1"/>
</dbReference>
<dbReference type="PANTHER" id="PTHR40267:SF1">
    <property type="entry name" value="BLR3294 PROTEIN"/>
    <property type="match status" value="1"/>
</dbReference>
<name>A0AAN0VJE6_9RHOB</name>
<evidence type="ECO:0000313" key="1">
    <source>
        <dbReference type="EMBL" id="AII88180.1"/>
    </source>
</evidence>
<sequence>MPESTLNTPEIARLDFKTDLGAGARARIGLLVLESDQTMEWEMRHMADLPGVALYHARLANDAEVTPDTLVQMELELPKAAALLPGYLGLKAIGYGCTSGSTIIGELRVSELIQSHHPTVPTSNPLTAAKAALKQLGVKRLGLVTPYRPDVTELMQARFEEAGIVIQSVGSFYQQDDRVVGRITPEAILDAALAVGQNDLVDGVFISCTSLRAAGIVGQAEAALGKPVTASNHALAWHLLRLAGIHDEVAGLGRLFHAQLPDQDI</sequence>
<dbReference type="AlphaFoldDB" id="A0AAN0VJE6"/>
<proteinExistence type="predicted"/>
<dbReference type="GeneID" id="93369023"/>
<dbReference type="GO" id="GO:0016853">
    <property type="term" value="F:isomerase activity"/>
    <property type="evidence" value="ECO:0007669"/>
    <property type="project" value="UniProtKB-KW"/>
</dbReference>
<dbReference type="RefSeq" id="WP_044050769.1">
    <property type="nucleotide sequence ID" value="NZ_CP003984.1"/>
</dbReference>
<dbReference type="EMBL" id="CP003984">
    <property type="protein sequence ID" value="AII88180.1"/>
    <property type="molecule type" value="Genomic_DNA"/>
</dbReference>
<dbReference type="InterPro" id="IPR026286">
    <property type="entry name" value="MaiA/AMDase"/>
</dbReference>
<dbReference type="Gene3D" id="3.40.50.12500">
    <property type="match status" value="1"/>
</dbReference>
<reference evidence="1 2" key="1">
    <citation type="journal article" date="2014" name="ISME J.">
        <title>Adaptation of an abundant Roseobacter RCA organism to pelagic systems revealed by genomic and transcriptomic analyses.</title>
        <authorList>
            <person name="Voget S."/>
            <person name="Wemheuer B."/>
            <person name="Brinkhoff T."/>
            <person name="Vollmers J."/>
            <person name="Dietrich S."/>
            <person name="Giebel H.A."/>
            <person name="Beardsley C."/>
            <person name="Sardemann C."/>
            <person name="Bakenhus I."/>
            <person name="Billerbeck S."/>
            <person name="Daniel R."/>
            <person name="Simon M."/>
        </authorList>
    </citation>
    <scope>NUCLEOTIDE SEQUENCE [LARGE SCALE GENOMIC DNA]</scope>
    <source>
        <strain evidence="1 2">RCA23</strain>
    </source>
</reference>
<dbReference type="PIRSF" id="PIRSF015736">
    <property type="entry name" value="MI"/>
    <property type="match status" value="1"/>
</dbReference>